<proteinExistence type="predicted"/>
<evidence type="ECO:0000313" key="3">
    <source>
        <dbReference type="Proteomes" id="UP001142175"/>
    </source>
</evidence>
<name>A0A9X2P9S3_9BACT</name>
<evidence type="ECO:0000313" key="2">
    <source>
        <dbReference type="EMBL" id="MCR9016425.1"/>
    </source>
</evidence>
<feature type="transmembrane region" description="Helical" evidence="1">
    <location>
        <begin position="169"/>
        <end position="191"/>
    </location>
</feature>
<keyword evidence="3" id="KW-1185">Reference proteome</keyword>
<keyword evidence="1" id="KW-0812">Transmembrane</keyword>
<feature type="transmembrane region" description="Helical" evidence="1">
    <location>
        <begin position="64"/>
        <end position="86"/>
    </location>
</feature>
<organism evidence="2 3">
    <name type="scientific">Aquiflexum gelatinilyticum</name>
    <dbReference type="NCBI Taxonomy" id="2961943"/>
    <lineage>
        <taxon>Bacteria</taxon>
        <taxon>Pseudomonadati</taxon>
        <taxon>Bacteroidota</taxon>
        <taxon>Cytophagia</taxon>
        <taxon>Cytophagales</taxon>
        <taxon>Cyclobacteriaceae</taxon>
        <taxon>Aquiflexum</taxon>
    </lineage>
</organism>
<feature type="transmembrane region" description="Helical" evidence="1">
    <location>
        <begin position="92"/>
        <end position="114"/>
    </location>
</feature>
<reference evidence="2" key="1">
    <citation type="submission" date="2022-08" db="EMBL/GenBank/DDBJ databases">
        <authorList>
            <person name="Zhang D."/>
        </authorList>
    </citation>
    <scope>NUCLEOTIDE SEQUENCE</scope>
    <source>
        <strain evidence="2">XJ19-11</strain>
    </source>
</reference>
<gene>
    <name evidence="2" type="ORF">NU887_15390</name>
</gene>
<sequence length="411" mass="47228">MEINETPNPEDSSEELAWIKNLQRNSWEPEVIISGISLAFIFAFPAQIYDFAVKLTQDYGLEFIGAYLVLLYLSIIVSVFKIFFSVHLVLRFTWAGLLGLSYAFPNGVINEKLFKNSRDFQYKKPQEMVLKLEKICSMAFAFPMMMGMIFIVFTLYLGLLLFLYRYFDLNFFMIYLFFLASLVGFGLLSAFSKKNKFKSSLNASIFSTVQAVYQSNLGKWSISAYSIFIMGLTAPLIKSDSKGFFNFANYANLDQDLLEWPDNSMYFEDQKDPQKRFPRAMMPSANISGDFTSISIAYYDEDNKNFEKIKEGIHTLPDSLAWPSLENQQDLYKIYLNDSLVSNKITEWKKVSYGATGQRAYLVVLDINGLKPGAHEIRIEKLTLFGALGFSEPEIKHRKNWAKFSFIKVTS</sequence>
<comment type="caution">
    <text evidence="2">The sequence shown here is derived from an EMBL/GenBank/DDBJ whole genome shotgun (WGS) entry which is preliminary data.</text>
</comment>
<dbReference type="Proteomes" id="UP001142175">
    <property type="component" value="Unassembled WGS sequence"/>
</dbReference>
<dbReference type="EMBL" id="JANSUY010000014">
    <property type="protein sequence ID" value="MCR9016425.1"/>
    <property type="molecule type" value="Genomic_DNA"/>
</dbReference>
<evidence type="ECO:0000256" key="1">
    <source>
        <dbReference type="SAM" id="Phobius"/>
    </source>
</evidence>
<protein>
    <submittedName>
        <fullName evidence="2">Uncharacterized protein</fullName>
    </submittedName>
</protein>
<feature type="transmembrane region" description="Helical" evidence="1">
    <location>
        <begin position="135"/>
        <end position="163"/>
    </location>
</feature>
<keyword evidence="1" id="KW-0472">Membrane</keyword>
<feature type="transmembrane region" description="Helical" evidence="1">
    <location>
        <begin position="31"/>
        <end position="52"/>
    </location>
</feature>
<dbReference type="RefSeq" id="WP_258424268.1">
    <property type="nucleotide sequence ID" value="NZ_JANSUY010000014.1"/>
</dbReference>
<accession>A0A9X2P9S3</accession>
<dbReference type="AlphaFoldDB" id="A0A9X2P9S3"/>
<keyword evidence="1" id="KW-1133">Transmembrane helix</keyword>